<feature type="signal peptide" evidence="3">
    <location>
        <begin position="1"/>
        <end position="19"/>
    </location>
</feature>
<reference evidence="4 5" key="1">
    <citation type="journal article" date="2016" name="Proc. Natl. Acad. Sci. U.S.A.">
        <title>Lipid metabolic changes in an early divergent fungus govern the establishment of a mutualistic symbiosis with endobacteria.</title>
        <authorList>
            <person name="Lastovetsky O.A."/>
            <person name="Gaspar M.L."/>
            <person name="Mondo S.J."/>
            <person name="LaButti K.M."/>
            <person name="Sandor L."/>
            <person name="Grigoriev I.V."/>
            <person name="Henry S.A."/>
            <person name="Pawlowska T.E."/>
        </authorList>
    </citation>
    <scope>NUCLEOTIDE SEQUENCE [LARGE SCALE GENOMIC DNA]</scope>
    <source>
        <strain evidence="4 5">ATCC 11559</strain>
    </source>
</reference>
<keyword evidence="3" id="KW-0732">Signal</keyword>
<dbReference type="OMA" id="DHTDDAN"/>
<feature type="compositionally biased region" description="Basic and acidic residues" evidence="1">
    <location>
        <begin position="205"/>
        <end position="224"/>
    </location>
</feature>
<keyword evidence="2" id="KW-0472">Membrane</keyword>
<feature type="transmembrane region" description="Helical" evidence="2">
    <location>
        <begin position="97"/>
        <end position="121"/>
    </location>
</feature>
<sequence>MLLNIKISLAVFTLFYTLAHTYKKVVYCDDNGCTSEKYMTSDPDLSFNPTTTSFSVVATSTSSRSTDYNTIVHTTSLIAKSYDNGGTSFSDSSEWKIIAGSLGGIIGAAIIATAIFAVRYIRTRRSGLKQDHTDDANQTRKCWNHGDANRKRISTNGASSIPVFIVPMDDVSNSLPNREWKQLTKAAYQQDWYKLNQDSPHRHKNKDEQEDAIRKEQTGQDVKLESPQAISSTSSAERS</sequence>
<feature type="compositionally biased region" description="Polar residues" evidence="1">
    <location>
        <begin position="228"/>
        <end position="239"/>
    </location>
</feature>
<keyword evidence="2" id="KW-1133">Transmembrane helix</keyword>
<feature type="chain" id="PRO_5012484788" description="Mid2 domain-containing protein" evidence="3">
    <location>
        <begin position="20"/>
        <end position="239"/>
    </location>
</feature>
<name>A0A1X0RQZ5_RHIZD</name>
<proteinExistence type="predicted"/>
<dbReference type="EMBL" id="KV921471">
    <property type="protein sequence ID" value="ORE14445.1"/>
    <property type="molecule type" value="Genomic_DNA"/>
</dbReference>
<gene>
    <name evidence="4" type="ORF">BCV71DRAFT_238409</name>
</gene>
<dbReference type="Proteomes" id="UP000242381">
    <property type="component" value="Unassembled WGS sequence"/>
</dbReference>
<evidence type="ECO:0008006" key="6">
    <source>
        <dbReference type="Google" id="ProtNLM"/>
    </source>
</evidence>
<evidence type="ECO:0000313" key="5">
    <source>
        <dbReference type="Proteomes" id="UP000242381"/>
    </source>
</evidence>
<feature type="region of interest" description="Disordered" evidence="1">
    <location>
        <begin position="194"/>
        <end position="239"/>
    </location>
</feature>
<dbReference type="AlphaFoldDB" id="A0A1X0RQZ5"/>
<evidence type="ECO:0000256" key="2">
    <source>
        <dbReference type="SAM" id="Phobius"/>
    </source>
</evidence>
<protein>
    <recommendedName>
        <fullName evidence="6">Mid2 domain-containing protein</fullName>
    </recommendedName>
</protein>
<evidence type="ECO:0000313" key="4">
    <source>
        <dbReference type="EMBL" id="ORE14445.1"/>
    </source>
</evidence>
<keyword evidence="2" id="KW-0812">Transmembrane</keyword>
<accession>A0A1X0RQZ5</accession>
<evidence type="ECO:0000256" key="3">
    <source>
        <dbReference type="SAM" id="SignalP"/>
    </source>
</evidence>
<organism evidence="4 5">
    <name type="scientific">Rhizopus microsporus</name>
    <dbReference type="NCBI Taxonomy" id="58291"/>
    <lineage>
        <taxon>Eukaryota</taxon>
        <taxon>Fungi</taxon>
        <taxon>Fungi incertae sedis</taxon>
        <taxon>Mucoromycota</taxon>
        <taxon>Mucoromycotina</taxon>
        <taxon>Mucoromycetes</taxon>
        <taxon>Mucorales</taxon>
        <taxon>Mucorineae</taxon>
        <taxon>Rhizopodaceae</taxon>
        <taxon>Rhizopus</taxon>
    </lineage>
</organism>
<evidence type="ECO:0000256" key="1">
    <source>
        <dbReference type="SAM" id="MobiDB-lite"/>
    </source>
</evidence>